<keyword evidence="2" id="KW-1185">Reference proteome</keyword>
<evidence type="ECO:0000313" key="1">
    <source>
        <dbReference type="EMBL" id="MDZ5610710.1"/>
    </source>
</evidence>
<comment type="caution">
    <text evidence="1">The sequence shown here is derived from an EMBL/GenBank/DDBJ whole genome shotgun (WGS) entry which is preliminary data.</text>
</comment>
<dbReference type="RefSeq" id="WP_374219874.1">
    <property type="nucleotide sequence ID" value="NZ_JAXOVW010000217.1"/>
</dbReference>
<dbReference type="Proteomes" id="UP001291930">
    <property type="component" value="Unassembled WGS sequence"/>
</dbReference>
<organism evidence="1 2">
    <name type="scientific">Bacillus bingmayongensis</name>
    <dbReference type="NCBI Taxonomy" id="1150157"/>
    <lineage>
        <taxon>Bacteria</taxon>
        <taxon>Bacillati</taxon>
        <taxon>Bacillota</taxon>
        <taxon>Bacilli</taxon>
        <taxon>Bacillales</taxon>
        <taxon>Bacillaceae</taxon>
        <taxon>Bacillus</taxon>
    </lineage>
</organism>
<protein>
    <submittedName>
        <fullName evidence="1">Uncharacterized protein</fullName>
    </submittedName>
</protein>
<evidence type="ECO:0000313" key="2">
    <source>
        <dbReference type="Proteomes" id="UP001291930"/>
    </source>
</evidence>
<proteinExistence type="predicted"/>
<reference evidence="2" key="1">
    <citation type="submission" date="2023-11" db="EMBL/GenBank/DDBJ databases">
        <title>Genome Sequence of Bacillus pseudomycoides stain BUPM19.</title>
        <authorList>
            <person name="Farhat A."/>
        </authorList>
    </citation>
    <scope>NUCLEOTIDE SEQUENCE [LARGE SCALE GENOMIC DNA]</scope>
    <source>
        <strain evidence="2">BUPM19</strain>
    </source>
</reference>
<gene>
    <name evidence="1" type="ORF">U2I54_27895</name>
</gene>
<accession>A0ABU5K4P1</accession>
<sequence length="182" mass="20644">MNNKTVKLANDLSYYVKNSLSKRYDFIWAPAYSNAEAIAADTIKRVGFVANRTNIFDEVLLQPNYYFNETGTANQAPVSNLQGVKYSIQKQQVTFRDGNPALTKLSNNTTRIGVQMEIDGKISWGDPSHNLTASVFQNRYQEYANTLKPFVGSYPISFYAADKNHIFNTNVLNSINQFYKIN</sequence>
<dbReference type="EMBL" id="JAXOVW010000217">
    <property type="protein sequence ID" value="MDZ5610710.1"/>
    <property type="molecule type" value="Genomic_DNA"/>
</dbReference>
<name>A0ABU5K4P1_9BACI</name>